<proteinExistence type="predicted"/>
<reference evidence="1" key="1">
    <citation type="submission" date="2019-08" db="EMBL/GenBank/DDBJ databases">
        <authorList>
            <person name="Kucharzyk K."/>
            <person name="Murdoch R.W."/>
            <person name="Higgins S."/>
            <person name="Loffler F."/>
        </authorList>
    </citation>
    <scope>NUCLEOTIDE SEQUENCE</scope>
</reference>
<organism evidence="1">
    <name type="scientific">bioreactor metagenome</name>
    <dbReference type="NCBI Taxonomy" id="1076179"/>
    <lineage>
        <taxon>unclassified sequences</taxon>
        <taxon>metagenomes</taxon>
        <taxon>ecological metagenomes</taxon>
    </lineage>
</organism>
<protein>
    <submittedName>
        <fullName evidence="1">Uncharacterized protein</fullName>
    </submittedName>
</protein>
<sequence length="59" mass="6648">MSFQIVEVLEVVDIEHHHANGQSLPFRAAEFPLHRLLHVAAVVQTGQRVADGLLAERFF</sequence>
<dbReference type="AlphaFoldDB" id="A0A645A4H4"/>
<name>A0A645A4H4_9ZZZZ</name>
<gene>
    <name evidence="1" type="ORF">SDC9_94817</name>
</gene>
<dbReference type="EMBL" id="VSSQ01011952">
    <property type="protein sequence ID" value="MPM48095.1"/>
    <property type="molecule type" value="Genomic_DNA"/>
</dbReference>
<comment type="caution">
    <text evidence="1">The sequence shown here is derived from an EMBL/GenBank/DDBJ whole genome shotgun (WGS) entry which is preliminary data.</text>
</comment>
<accession>A0A645A4H4</accession>
<evidence type="ECO:0000313" key="1">
    <source>
        <dbReference type="EMBL" id="MPM48095.1"/>
    </source>
</evidence>